<keyword evidence="2" id="KW-1185">Reference proteome</keyword>
<dbReference type="EMBL" id="AE006470">
    <property type="protein sequence ID" value="AAM72661.1"/>
    <property type="molecule type" value="Genomic_DNA"/>
</dbReference>
<dbReference type="AlphaFoldDB" id="Q8KCI8"/>
<evidence type="ECO:0000313" key="2">
    <source>
        <dbReference type="Proteomes" id="UP000001007"/>
    </source>
</evidence>
<organism evidence="1 2">
    <name type="scientific">Chlorobaculum tepidum (strain ATCC 49652 / DSM 12025 / NBRC 103806 / TLS)</name>
    <name type="common">Chlorobium tepidum</name>
    <dbReference type="NCBI Taxonomy" id="194439"/>
    <lineage>
        <taxon>Bacteria</taxon>
        <taxon>Pseudomonadati</taxon>
        <taxon>Chlorobiota</taxon>
        <taxon>Chlorobiia</taxon>
        <taxon>Chlorobiales</taxon>
        <taxon>Chlorobiaceae</taxon>
        <taxon>Chlorobaculum</taxon>
    </lineage>
</organism>
<reference evidence="1 2" key="1">
    <citation type="journal article" date="2002" name="Proc. Natl. Acad. Sci. U.S.A.">
        <title>The complete genome sequence of Chlorobium tepidum TLS, a photosynthetic, anaerobic, green-sulfur bacterium.</title>
        <authorList>
            <person name="Eisen J.A."/>
            <person name="Nelson K.E."/>
            <person name="Paulsen I.T."/>
            <person name="Heidelberg J.F."/>
            <person name="Wu M."/>
            <person name="Dodson R.J."/>
            <person name="Deboy R."/>
            <person name="Gwinn M.L."/>
            <person name="Nelson W.C."/>
            <person name="Haft D.H."/>
            <person name="Hickey E.K."/>
            <person name="Peterson J.D."/>
            <person name="Durkin A.S."/>
            <person name="Kolonay J.L."/>
            <person name="Yang F."/>
            <person name="Holt I."/>
            <person name="Umayam L.A."/>
            <person name="Mason T."/>
            <person name="Brenner M."/>
            <person name="Shea T.P."/>
            <person name="Parksey D."/>
            <person name="Nierman W.C."/>
            <person name="Feldblyum T.V."/>
            <person name="Hansen C.L."/>
            <person name="Craven M.B."/>
            <person name="Radune D."/>
            <person name="Vamathevan J."/>
            <person name="Khouri H."/>
            <person name="White O."/>
            <person name="Gruber T.M."/>
            <person name="Ketchum K.A."/>
            <person name="Venter J.C."/>
            <person name="Tettelin H."/>
            <person name="Bryant D.A."/>
            <person name="Fraser C.M."/>
        </authorList>
    </citation>
    <scope>NUCLEOTIDE SEQUENCE [LARGE SCALE GENOMIC DNA]</scope>
    <source>
        <strain evidence="2">ATCC 49652 / DSM 12025 / NBRC 103806 / TLS</strain>
    </source>
</reference>
<dbReference type="HOGENOM" id="CLU_3326333_0_0_10"/>
<evidence type="ECO:0000313" key="1">
    <source>
        <dbReference type="EMBL" id="AAM72661.1"/>
    </source>
</evidence>
<sequence>MQEWIEYRCQTHKKASLKKRLFKAVCSYFSNLILSAAR</sequence>
<name>Q8KCI8_CHLTE</name>
<gene>
    <name evidence="1" type="ordered locus">CT1433</name>
</gene>
<dbReference type="KEGG" id="cte:CT1433"/>
<accession>Q8KCI8</accession>
<dbReference type="EnsemblBacteria" id="AAM72661">
    <property type="protein sequence ID" value="AAM72661"/>
    <property type="gene ID" value="CT1433"/>
</dbReference>
<dbReference type="Proteomes" id="UP000001007">
    <property type="component" value="Chromosome"/>
</dbReference>
<proteinExistence type="predicted"/>
<protein>
    <submittedName>
        <fullName evidence="1">Uncharacterized protein</fullName>
    </submittedName>
</protein>